<dbReference type="SUPFAM" id="SSF47240">
    <property type="entry name" value="Ferritin-like"/>
    <property type="match status" value="1"/>
</dbReference>
<protein>
    <recommendedName>
        <fullName evidence="3">peptidylprolyl isomerase</fullName>
        <ecNumber evidence="3">5.2.1.8</ecNumber>
    </recommendedName>
</protein>
<proteinExistence type="inferred from homology"/>
<dbReference type="Gene3D" id="2.60.200.20">
    <property type="match status" value="1"/>
</dbReference>
<dbReference type="Gene3D" id="2.60.120.620">
    <property type="entry name" value="q2cbj1_9rhob like domain"/>
    <property type="match status" value="1"/>
</dbReference>
<dbReference type="InterPro" id="IPR012348">
    <property type="entry name" value="RNR-like"/>
</dbReference>
<dbReference type="InterPro" id="IPR014710">
    <property type="entry name" value="RmlC-like_jellyroll"/>
</dbReference>
<feature type="region of interest" description="Disordered" evidence="6">
    <location>
        <begin position="2074"/>
        <end position="2098"/>
    </location>
</feature>
<evidence type="ECO:0000259" key="10">
    <source>
        <dbReference type="PROSITE" id="PS50067"/>
    </source>
</evidence>
<comment type="caution">
    <text evidence="11">The sequence shown here is derived from an EMBL/GenBank/DDBJ whole genome shotgun (WGS) entry which is preliminary data.</text>
</comment>
<dbReference type="CDD" id="cd00038">
    <property type="entry name" value="CAP_ED"/>
    <property type="match status" value="2"/>
</dbReference>
<dbReference type="InterPro" id="IPR027417">
    <property type="entry name" value="P-loop_NTPase"/>
</dbReference>
<dbReference type="SUPFAM" id="SSF56672">
    <property type="entry name" value="DNA/RNA polymerases"/>
    <property type="match status" value="1"/>
</dbReference>
<feature type="region of interest" description="Disordered" evidence="6">
    <location>
        <begin position="3056"/>
        <end position="3109"/>
    </location>
</feature>
<feature type="coiled-coil region" evidence="5">
    <location>
        <begin position="2290"/>
        <end position="2334"/>
    </location>
</feature>
<evidence type="ECO:0000313" key="12">
    <source>
        <dbReference type="Proteomes" id="UP000186817"/>
    </source>
</evidence>
<dbReference type="GO" id="GO:0009263">
    <property type="term" value="P:deoxyribonucleotide biosynthetic process"/>
    <property type="evidence" value="ECO:0007669"/>
    <property type="project" value="InterPro"/>
</dbReference>
<dbReference type="GO" id="GO:0005524">
    <property type="term" value="F:ATP binding"/>
    <property type="evidence" value="ECO:0007669"/>
    <property type="project" value="UniProtKB-UniRule"/>
</dbReference>
<dbReference type="CDD" id="cd01646">
    <property type="entry name" value="RT_Bac_retron_I"/>
    <property type="match status" value="1"/>
</dbReference>
<keyword evidence="2 4" id="KW-0067">ATP-binding</keyword>
<keyword evidence="3" id="KW-0697">Rotamase</keyword>
<feature type="compositionally biased region" description="Polar residues" evidence="6">
    <location>
        <begin position="2948"/>
        <end position="2959"/>
    </location>
</feature>
<dbReference type="PROSITE" id="PS50067">
    <property type="entry name" value="KINESIN_MOTOR_2"/>
    <property type="match status" value="1"/>
</dbReference>
<keyword evidence="7" id="KW-0472">Membrane</keyword>
<dbReference type="PROSITE" id="PS00888">
    <property type="entry name" value="CNMP_BINDING_1"/>
    <property type="match status" value="1"/>
</dbReference>
<evidence type="ECO:0000256" key="7">
    <source>
        <dbReference type="SAM" id="Phobius"/>
    </source>
</evidence>
<evidence type="ECO:0000256" key="1">
    <source>
        <dbReference type="ARBA" id="ARBA00022741"/>
    </source>
</evidence>
<dbReference type="PRINTS" id="PR00380">
    <property type="entry name" value="KINESINHEAVY"/>
</dbReference>
<name>A0A1Q9EHD1_SYMMI</name>
<dbReference type="Gene3D" id="1.10.620.20">
    <property type="entry name" value="Ribonucleotide Reductase, subunit A"/>
    <property type="match status" value="2"/>
</dbReference>
<dbReference type="GO" id="GO:0007018">
    <property type="term" value="P:microtubule-based movement"/>
    <property type="evidence" value="ECO:0007669"/>
    <property type="project" value="InterPro"/>
</dbReference>
<evidence type="ECO:0000259" key="8">
    <source>
        <dbReference type="PROSITE" id="PS50042"/>
    </source>
</evidence>
<feature type="region of interest" description="Disordered" evidence="6">
    <location>
        <begin position="2383"/>
        <end position="2402"/>
    </location>
</feature>
<feature type="binding site" evidence="4">
    <location>
        <begin position="1752"/>
        <end position="1759"/>
    </location>
    <ligand>
        <name>ATP</name>
        <dbReference type="ChEBI" id="CHEBI:30616"/>
    </ligand>
</feature>
<feature type="region of interest" description="Disordered" evidence="6">
    <location>
        <begin position="2118"/>
        <end position="2159"/>
    </location>
</feature>
<dbReference type="InterPro" id="IPR009078">
    <property type="entry name" value="Ferritin-like_SF"/>
</dbReference>
<dbReference type="GO" id="GO:0003777">
    <property type="term" value="F:microtubule motor activity"/>
    <property type="evidence" value="ECO:0007669"/>
    <property type="project" value="InterPro"/>
</dbReference>
<feature type="region of interest" description="Disordered" evidence="6">
    <location>
        <begin position="1410"/>
        <end position="1446"/>
    </location>
</feature>
<gene>
    <name evidence="11" type="primary">kif1</name>
    <name evidence="11" type="ORF">AK812_SmicGene9883</name>
</gene>
<evidence type="ECO:0000256" key="5">
    <source>
        <dbReference type="SAM" id="Coils"/>
    </source>
</evidence>
<dbReference type="OrthoDB" id="3176171at2759"/>
<keyword evidence="7" id="KW-1133">Transmembrane helix</keyword>
<organism evidence="11 12">
    <name type="scientific">Symbiodinium microadriaticum</name>
    <name type="common">Dinoflagellate</name>
    <name type="synonym">Zooxanthella microadriatica</name>
    <dbReference type="NCBI Taxonomy" id="2951"/>
    <lineage>
        <taxon>Eukaryota</taxon>
        <taxon>Sar</taxon>
        <taxon>Alveolata</taxon>
        <taxon>Dinophyceae</taxon>
        <taxon>Suessiales</taxon>
        <taxon>Symbiodiniaceae</taxon>
        <taxon>Symbiodinium</taxon>
    </lineage>
</organism>
<dbReference type="InterPro" id="IPR036961">
    <property type="entry name" value="Kinesin_motor_dom_sf"/>
</dbReference>
<dbReference type="EC" id="5.2.1.8" evidence="3"/>
<sequence>MANITTHVWEVGQRLAVSEEQIQQFEEDGVIMIKGGMKDWVPFLRGITEDQIEKPHLWSLVGRMSGMYDYIQSKPQVLHERNMWMTNNGFRDFLAGQAFFLQVHQKKRAKRQVPGRREGGERAARELQRLHPSGRTFTGPPPGLSLQNAAQLPNSQVLLAQLLEQQQTQNQLLSQQVQLLQINQLAMNQAAYTNPTDILCQVDPTLKIEMEQWAKEYRAVLQQYCTQDTLHAKYLDLTSKGELHKQFADEVNKVWQWPAMFKAEVRELQACRPVITEGEPENYADIDPDSDPFDLDAAFRIMRKRHAEECQNFIFAYQRQCLKYYKGKADASFQEGLLLDRFQAWTLKHAHILNEFSRKQIESKVKHFAELTFRTELPKIQSRHEKEKDKRKKQREELLQAEAEFRLMDINKLLAMAMLERSALTGRGQASNRQQVVPPNGALAFFLHQYPDLAKKYNLTTQAKARAKASNNTGEEEARCIPRRSFWTDDYTIDFDEFVCFRLLKEELIRYQPLPLIKNEDFVDRAARRWLTQNSDLVCVVDADKNLGDAILPKAWVKDEMSRLLAEAAVPIMLEEFHNMSSHIKFALDSFLHRAHIDGLITTKVLKFLLKDFNSNKAGSFRLRVKLHKTPIVGRPIMNLSRTWIAPAAAYLTEMLNHAQKRLPHVIESSTDLLKLLGDMQVPEGFVLFTFDVRNLYPSIDRGHFMTVIDRQIKRLWNHDSRLGVFLIRLTEFVLDFQFLQHDDQMFQVTQGLPTGLQTSVIFANMYLSELDEFAVHQCKTVSLWARFVDDSFGLVLVNMSVFLIWTFHWSQDMGKVEPSWCPELTSNTSDRCRDHWANALAINSSVLANTADTRDRLKFGVYAFNSKLDVSLVCNGDTAMAQMGRQVVKHSENRRYSVFFSGKWDKNYIKGLRYAAIRSIQKLDLKKPVRIEKKMSDKDYRQSLQSSELCLAPRGYYLPGACYFDWTAFSIIVPEENAHQAGEIILPYLMDQKRLTLMRRRVLELRHHFQWSSKESQETSNLASTQPVKLFRRDSPPPPLLIIIIIIIIIVIVIVIVIVITIITTMSTTEIVIERIIIVLTLIGHQRQHPHRRREDSMSLEWLPQVLEPQSFSFEDLLHGSAMPEGMESWTKVFESLGRGDRLPAQQLKQMMDASGMSGELTSAYIDPELRMELGNQSVKKGIANITGNTELLMKAVQQDPMVQQLAAVSPDMAQVITSPDALKKIFSPKVLDSVRSGQMPDEASMQAILELASGKQVQKVAVPTASPASLVLDGGLRLKQVRAGDGKTFPTQGDTVSVYYAGYLTDGKLFDHGSYSFVLGSSQVIPGWEVALKHMSLGQRAVVQVPAELGYGGSGEGQVPPNSDLLFDVDLRGINKLQTPVLAVKCDDRGTGKGVFAVTRCFSIHPEHGEQGTAAHAGDDDDDDDDDDGSDNDGDDGDAGDGRLRPRASLKRILHKDTDRNASVQIPEARTFYGLQIAMENIHSETYSLLIEQYIKGIPFSGSFWALFWLKKRGLMPGLTFSKELISRHEGLNLDFACPLYGMLEHKLPEDDIKFVADRLLTVLGHSKIFNSSNPFDWKAGVMAGQSDPLTAFALDKVLRSDLCKICRQRLTLDAGRSNAMATEMAAAKEGTLGIVHRKTSGSLMTEAEAVVVGVRVRPFAEREIQNHATLCISMGQKSTCIYDSSGKEQMFTFDESFWSHDGYEDDGTGYLRPTPGSQYADQKYVFDTFGRRVLDNAWNGYHCCLFAYGQTGSGKSYSMVGYGNNKGIVPISCEEIFRRIAKDDGNGNSYEVMVSAIEIYNEAVQDLLIPVEQRPRKGFEIRESKILGIYIDGITKRPVESYQAIHDTIEEATTHRTVGSTLMNATSSRAHTVLMVEFKAVSAGSTRVSMINLVDLAGSEKVKHTGAEGERMKEGAMINKSLSALGNVIEKLAEKSTNPKKAAVIVVPYRESKLTRLLQNALGGSSKTIMICALSPASSNYDETLSTLRYADRAKKIKNKAVINENPQEKLMRELMEENQKLRDMMAALSAGQGFDAQTFENLGKKQREIAEAEAALKEMQKSWAERLQEDKVRQEEKHSHRRTTIPPTVPMMVNLNPDAQLQGRVRYYFPEGKKTIIGGPEQGDSDSESENDGTSDSSEDTESSEKEPAPAPDVSLLGAGIRRLHASIVNEDSRCVLTALSMDAAKATCLNGFPLDQLLQDPKPVNRELLGNGLDGLELKHRDHLKFGPCFFVFVKPTEGSAEALLASGEADFFEAQMEETRAKRSMTEKRLRQSLFSPNQVLPGLDEMRDIAEELEQKKRELQMKDALLRAKDEEMEQLRSELDALREGLRPGYDSGLAGRHSKVSVAIDSTFEDALAQLSAVEAMLTACAPGALQRASPKSTARKDRGGALLHGLGPQHRDSVRDMLLVNPNRGFGWHQDNQNGPIEFDDAIRWWVAMDACGQDGIGAPEYLLGSHRNKSVFVKLEDGDLSTYPRSTRYTPEPGDLIIWNARTSADGTQRRAIGGTMAKAGAKYINKGGASGISDLAGHTQKNGEELGGASNARMHPGPYFPRIFPERVPEEEAGQSMKYSSSRSQLFECPLPHWLKPVLFPSLLQRLLSFVMHGYADRQAAARRTAILAESAARSANQVRGTTPVFPKDKRIKRLLRDALDAAADPLSSYLEELDNDHFEQLIDAFRPHEVPRDAYVIVQGHYVQNDKPGLFVLEDGELEALKADKYEEKVVQTYTEPGSIFGELAVLHQAPRAATVVARTDAVIWSVSRQTVHKITCSFQEAKRKYYDRKLMSVDVLQPLDDEERQQVIECLRTRHYDPGHVIIREGEEGHEFFLLIEGTATVSKNGRDLKTYEPGDYFGELALMHASPRAATVTAVDSCTLAVLAEKDFRRLLGPLASFHESEEGRASRLSPTSSPRQSFDGAGRASHLSHTSSPRKSFDGAGTGRPSRLSQASSPQQSFDGAGRPRCERYYRPFSPALASTARHGTECGHECEMVDLQFTAKTASRDLRKIVNLGVTLASNASKYVSFTKAPSSASTFGARLARASRLVQGESASAALKEAKQRSPTDVSTAFMPLPKAGKRGPRGQPGRSLGAVPEGPSAEVLMADTD</sequence>
<dbReference type="InterPro" id="IPR046357">
    <property type="entry name" value="PPIase_dom_sf"/>
</dbReference>
<dbReference type="FunFam" id="3.40.850.10:FF:000063">
    <property type="entry name" value="Kinesin-like protein"/>
    <property type="match status" value="1"/>
</dbReference>
<dbReference type="InterPro" id="IPR000358">
    <property type="entry name" value="RNR_small_fam"/>
</dbReference>
<comment type="catalytic activity">
    <reaction evidence="3">
        <text>[protein]-peptidylproline (omega=180) = [protein]-peptidylproline (omega=0)</text>
        <dbReference type="Rhea" id="RHEA:16237"/>
        <dbReference type="Rhea" id="RHEA-COMP:10747"/>
        <dbReference type="Rhea" id="RHEA-COMP:10748"/>
        <dbReference type="ChEBI" id="CHEBI:83833"/>
        <dbReference type="ChEBI" id="CHEBI:83834"/>
        <dbReference type="EC" id="5.2.1.8"/>
    </reaction>
</comment>
<evidence type="ECO:0000256" key="6">
    <source>
        <dbReference type="SAM" id="MobiDB-lite"/>
    </source>
</evidence>
<keyword evidence="7" id="KW-0812">Transmembrane</keyword>
<dbReference type="Pfam" id="PF00268">
    <property type="entry name" value="Ribonuc_red_sm"/>
    <property type="match status" value="1"/>
</dbReference>
<dbReference type="Gene3D" id="3.10.50.40">
    <property type="match status" value="1"/>
</dbReference>
<dbReference type="InterPro" id="IPR001179">
    <property type="entry name" value="PPIase_FKBP_dom"/>
</dbReference>
<keyword evidence="1 4" id="KW-0547">Nucleotide-binding</keyword>
<keyword evidence="5" id="KW-0175">Coiled coil</keyword>
<dbReference type="GO" id="GO:0008017">
    <property type="term" value="F:microtubule binding"/>
    <property type="evidence" value="ECO:0007669"/>
    <property type="project" value="InterPro"/>
</dbReference>
<dbReference type="Proteomes" id="UP000186817">
    <property type="component" value="Unassembled WGS sequence"/>
</dbReference>
<feature type="region of interest" description="Disordered" evidence="6">
    <location>
        <begin position="2899"/>
        <end position="2965"/>
    </location>
</feature>
<keyword evidence="3" id="KW-0413">Isomerase</keyword>
<dbReference type="PROSITE" id="PS50059">
    <property type="entry name" value="FKBP_PPIASE"/>
    <property type="match status" value="1"/>
</dbReference>
<feature type="domain" description="Cyclic nucleotide-binding" evidence="8">
    <location>
        <begin position="2667"/>
        <end position="2791"/>
    </location>
</feature>
<dbReference type="InterPro" id="IPR000595">
    <property type="entry name" value="cNMP-bd_dom"/>
</dbReference>
<dbReference type="SMART" id="SM00129">
    <property type="entry name" value="KISc"/>
    <property type="match status" value="1"/>
</dbReference>
<dbReference type="PANTHER" id="PTHR47117">
    <property type="entry name" value="STAR-RELATED LIPID TRANSFER PROTEIN 9"/>
    <property type="match status" value="1"/>
</dbReference>
<comment type="similarity">
    <text evidence="4">Belongs to the TRAFAC class myosin-kinesin ATPase superfamily. Kinesin family.</text>
</comment>
<evidence type="ECO:0000256" key="3">
    <source>
        <dbReference type="PROSITE-ProRule" id="PRU00277"/>
    </source>
</evidence>
<evidence type="ECO:0000313" key="11">
    <source>
        <dbReference type="EMBL" id="OLQ06801.1"/>
    </source>
</evidence>
<evidence type="ECO:0000256" key="4">
    <source>
        <dbReference type="PROSITE-ProRule" id="PRU00283"/>
    </source>
</evidence>
<dbReference type="InterPro" id="IPR001752">
    <property type="entry name" value="Kinesin_motor_dom"/>
</dbReference>
<dbReference type="InterPro" id="IPR018488">
    <property type="entry name" value="cNMP-bd_CS"/>
</dbReference>
<keyword evidence="4" id="KW-0505">Motor protein</keyword>
<dbReference type="InterPro" id="IPR030475">
    <property type="entry name" value="RNR_small_AS"/>
</dbReference>
<feature type="compositionally biased region" description="Acidic residues" evidence="6">
    <location>
        <begin position="2127"/>
        <end position="2146"/>
    </location>
</feature>
<evidence type="ECO:0000259" key="9">
    <source>
        <dbReference type="PROSITE" id="PS50059"/>
    </source>
</evidence>
<dbReference type="PROSITE" id="PS00889">
    <property type="entry name" value="CNMP_BINDING_2"/>
    <property type="match status" value="1"/>
</dbReference>
<dbReference type="InterPro" id="IPR019821">
    <property type="entry name" value="Kinesin_motor_CS"/>
</dbReference>
<feature type="domain" description="PPIase FKBP-type" evidence="9">
    <location>
        <begin position="1295"/>
        <end position="1377"/>
    </location>
</feature>
<dbReference type="SUPFAM" id="SSF51197">
    <property type="entry name" value="Clavaminate synthase-like"/>
    <property type="match status" value="1"/>
</dbReference>
<dbReference type="SUPFAM" id="SSF54534">
    <property type="entry name" value="FKBP-like"/>
    <property type="match status" value="1"/>
</dbReference>
<dbReference type="CDD" id="cd12083">
    <property type="entry name" value="DD_cGKI"/>
    <property type="match status" value="1"/>
</dbReference>
<feature type="coiled-coil region" evidence="5">
    <location>
        <begin position="2011"/>
        <end position="2066"/>
    </location>
</feature>
<feature type="domain" description="Kinesin motor" evidence="10">
    <location>
        <begin position="1652"/>
        <end position="2000"/>
    </location>
</feature>
<dbReference type="Gene3D" id="3.40.850.10">
    <property type="entry name" value="Kinesin motor domain"/>
    <property type="match status" value="1"/>
</dbReference>
<feature type="domain" description="Cyclic nucleotide-binding" evidence="8">
    <location>
        <begin position="2794"/>
        <end position="2894"/>
    </location>
</feature>
<dbReference type="SUPFAM" id="SSF52540">
    <property type="entry name" value="P-loop containing nucleoside triphosphate hydrolases"/>
    <property type="match status" value="1"/>
</dbReference>
<dbReference type="PROSITE" id="PS00368">
    <property type="entry name" value="RIBORED_SMALL"/>
    <property type="match status" value="1"/>
</dbReference>
<dbReference type="SMART" id="SM00100">
    <property type="entry name" value="cNMP"/>
    <property type="match status" value="2"/>
</dbReference>
<dbReference type="Pfam" id="PF00027">
    <property type="entry name" value="cNMP_binding"/>
    <property type="match status" value="2"/>
</dbReference>
<dbReference type="GO" id="GO:0016491">
    <property type="term" value="F:oxidoreductase activity"/>
    <property type="evidence" value="ECO:0007669"/>
    <property type="project" value="InterPro"/>
</dbReference>
<dbReference type="SUPFAM" id="SSF51206">
    <property type="entry name" value="cAMP-binding domain-like"/>
    <property type="match status" value="2"/>
</dbReference>
<evidence type="ECO:0000256" key="2">
    <source>
        <dbReference type="ARBA" id="ARBA00022840"/>
    </source>
</evidence>
<feature type="compositionally biased region" description="Acidic residues" evidence="6">
    <location>
        <begin position="1421"/>
        <end position="1441"/>
    </location>
</feature>
<dbReference type="PROSITE" id="PS00411">
    <property type="entry name" value="KINESIN_MOTOR_1"/>
    <property type="match status" value="1"/>
</dbReference>
<dbReference type="PROSITE" id="PS50042">
    <property type="entry name" value="CNMP_BINDING_3"/>
    <property type="match status" value="2"/>
</dbReference>
<dbReference type="InterPro" id="IPR018490">
    <property type="entry name" value="cNMP-bd_dom_sf"/>
</dbReference>
<reference evidence="11 12" key="1">
    <citation type="submission" date="2016-02" db="EMBL/GenBank/DDBJ databases">
        <title>Genome analysis of coral dinoflagellate symbionts highlights evolutionary adaptations to a symbiotic lifestyle.</title>
        <authorList>
            <person name="Aranda M."/>
            <person name="Li Y."/>
            <person name="Liew Y.J."/>
            <person name="Baumgarten S."/>
            <person name="Simakov O."/>
            <person name="Wilson M."/>
            <person name="Piel J."/>
            <person name="Ashoor H."/>
            <person name="Bougouffa S."/>
            <person name="Bajic V.B."/>
            <person name="Ryu T."/>
            <person name="Ravasi T."/>
            <person name="Bayer T."/>
            <person name="Micklem G."/>
            <person name="Kim H."/>
            <person name="Bhak J."/>
            <person name="Lajeunesse T.C."/>
            <person name="Voolstra C.R."/>
        </authorList>
    </citation>
    <scope>NUCLEOTIDE SEQUENCE [LARGE SCALE GENOMIC DNA]</scope>
    <source>
        <strain evidence="11 12">CCMP2467</strain>
    </source>
</reference>
<dbReference type="Pfam" id="PF00225">
    <property type="entry name" value="Kinesin"/>
    <property type="match status" value="1"/>
</dbReference>
<dbReference type="InterPro" id="IPR043502">
    <property type="entry name" value="DNA/RNA_pol_sf"/>
</dbReference>
<accession>A0A1Q9EHD1</accession>
<dbReference type="Pfam" id="PF00254">
    <property type="entry name" value="FKBP_C"/>
    <property type="match status" value="1"/>
</dbReference>
<feature type="transmembrane region" description="Helical" evidence="7">
    <location>
        <begin position="1041"/>
        <end position="1064"/>
    </location>
</feature>
<keyword evidence="12" id="KW-1185">Reference proteome</keyword>
<dbReference type="GO" id="GO:0003755">
    <property type="term" value="F:peptidyl-prolyl cis-trans isomerase activity"/>
    <property type="evidence" value="ECO:0007669"/>
    <property type="project" value="UniProtKB-KW"/>
</dbReference>
<dbReference type="Gene3D" id="2.60.120.10">
    <property type="entry name" value="Jelly Rolls"/>
    <property type="match status" value="2"/>
</dbReference>
<dbReference type="EMBL" id="LSRX01000152">
    <property type="protein sequence ID" value="OLQ06801.1"/>
    <property type="molecule type" value="Genomic_DNA"/>
</dbReference>